<name>A0AAR5PX19_DENPD</name>
<keyword evidence="1" id="KW-0175">Coiled coil</keyword>
<sequence>MRFRKTISGLNASPSQIKRKLKHMKPPGYNMELDEMLVLATMKMSPIIDLLMDAPKSPVHFIKLSECDDIEQVMDIVRDVTKALENIGFQMDIQMVNFDMDKYRERANCDRQVYVDTSLLLGILELHNILENLKADLDGFYRSIGIHSFVQTESLSSASSCNPNKIVFKLNPKLQADSNDSSSLGFFKKNFLVMPSMTQIVPLAESRSQILMQSATHQYSSVKKSKSEIFMDDEEITGVTDVYGARKILVKCIYDLKGVSDYLATPRVDASTIVSNASEASQRFFVPSQEKGHFYVPSQEEAAKFSPAPRARGPDGCCCKDCFGLDEGATIPECDEDQVIICIKGCNKEEGDVQIVIRQCPDCKANTEGAVTTTKSPTANFLPVSTETPLITESPPVADAIKSEEAILSDSSVNDNSEPIVLHNKDSKGSVVCSEEEEEEAEKEEKEGGKSSRRSTLRSYVQNQLSCSRIKMCETTNLCFETETGQELVISLTVTPKELVGEKLSLGDIFSDSEGASEPVNSSQKAPASKTNAQPARQRVAYFVPDRYIPLGRTKICSSLDFDVTTAASKIRSHGMKNRNNKIVVQLQDFGTDNLLRACRPAKCCRKAILNEKMKKCLPYAASLRSLPLDEDDFSVINESLQMSLQKVKNSTDLNKDFTANQRFVLNPMHTVLYFFFEADLRQDELREICQRKLVELKLAFYIHLASDLPPPCQYFIQYFGVEKGQAQPSENFSKWMRRSYEDRPISPMGLVVEHKSRLSRIPVYRRPKALASLEPQEAPASVEPNIFLASLSSLPRTPGLEGELGLRKTPQESTGTSSPIHSIEAIGNSRLSSKCSIGGTLKRGKRKKKEFYLSKSLSEISLNIQSKPNCQRQQLSLTASLEAPKGSKSKDHQSKIILNYFSKMLFEMVKKQMAREQLVINAAVHVVVGTENKSLLKIYRKPAKSLRKSYHELNAKQSQYCLVVANSDILKSISLQTSKQLKDCKKCQTSNTLLDCCQKKQIFKRCFNCEQSCDEIENFVVTFNSDQSCESTRTCDSDQEDSLRQSLVRLKETLEQYESLKTEIAQLPQNNFINPIEYFVYHQVCACNPRVSKKPSMMQKILSKTNELFCSPEKDMSRKYNNQRAAFSLSSTDKDQCHSCSCKISTCTGQSAQLLCSCPEETGAEQPRSFLACCQKFKHKSSLSKLALASALSVKSLKSRLKLSKPAQRSCSCVAEPDSEKLTMCISGNIEVVKCDRVSAATSTMRDSATQKCTCGQCQKFADDGTCCCSHCLGCLDKSFDAKPANQSVSVETEAVADAESILSPQSPASMAVSNTYSAGIVIMDPEESKKSLERSSFLDPQFASGSNDLNNLDGIQSGLSQQRAVEETVEAQISGSNETTASYFVVTSPPQLLHQLLNFQQLLQVKAREGRFNP</sequence>
<dbReference type="Proteomes" id="UP000019118">
    <property type="component" value="Unassembled WGS sequence"/>
</dbReference>
<reference evidence="4" key="1">
    <citation type="journal article" date="2013" name="Genome Biol.">
        <title>Draft genome of the mountain pine beetle, Dendroctonus ponderosae Hopkins, a major forest pest.</title>
        <authorList>
            <person name="Keeling C.I."/>
            <person name="Yuen M.M."/>
            <person name="Liao N.Y."/>
            <person name="Docking T.R."/>
            <person name="Chan S.K."/>
            <person name="Taylor G.A."/>
            <person name="Palmquist D.L."/>
            <person name="Jackman S.D."/>
            <person name="Nguyen A."/>
            <person name="Li M."/>
            <person name="Henderson H."/>
            <person name="Janes J.K."/>
            <person name="Zhao Y."/>
            <person name="Pandoh P."/>
            <person name="Moore R."/>
            <person name="Sperling F.A."/>
            <person name="Huber D.P."/>
            <person name="Birol I."/>
            <person name="Jones S.J."/>
            <person name="Bohlmann J."/>
        </authorList>
    </citation>
    <scope>NUCLEOTIDE SEQUENCE</scope>
</reference>
<feature type="region of interest" description="Disordered" evidence="2">
    <location>
        <begin position="515"/>
        <end position="535"/>
    </location>
</feature>
<evidence type="ECO:0008006" key="5">
    <source>
        <dbReference type="Google" id="ProtNLM"/>
    </source>
</evidence>
<accession>A0AAR5PX19</accession>
<feature type="coiled-coil region" evidence="1">
    <location>
        <begin position="1041"/>
        <end position="1071"/>
    </location>
</feature>
<dbReference type="GeneID" id="109541206"/>
<protein>
    <recommendedName>
        <fullName evidence="5">MGA conserved domain-containing protein</fullName>
    </recommendedName>
</protein>
<evidence type="ECO:0000256" key="1">
    <source>
        <dbReference type="SAM" id="Coils"/>
    </source>
</evidence>
<feature type="compositionally biased region" description="Polar residues" evidence="2">
    <location>
        <begin position="519"/>
        <end position="535"/>
    </location>
</feature>
<dbReference type="KEGG" id="dpa:109541206"/>
<organism evidence="3 4">
    <name type="scientific">Dendroctonus ponderosae</name>
    <name type="common">Mountain pine beetle</name>
    <dbReference type="NCBI Taxonomy" id="77166"/>
    <lineage>
        <taxon>Eukaryota</taxon>
        <taxon>Metazoa</taxon>
        <taxon>Ecdysozoa</taxon>
        <taxon>Arthropoda</taxon>
        <taxon>Hexapoda</taxon>
        <taxon>Insecta</taxon>
        <taxon>Pterygota</taxon>
        <taxon>Neoptera</taxon>
        <taxon>Endopterygota</taxon>
        <taxon>Coleoptera</taxon>
        <taxon>Polyphaga</taxon>
        <taxon>Cucujiformia</taxon>
        <taxon>Curculionidae</taxon>
        <taxon>Scolytinae</taxon>
        <taxon>Dendroctonus</taxon>
    </lineage>
</organism>
<reference evidence="3" key="2">
    <citation type="submission" date="2024-08" db="UniProtKB">
        <authorList>
            <consortium name="EnsemblMetazoa"/>
        </authorList>
    </citation>
    <scope>IDENTIFICATION</scope>
</reference>
<feature type="region of interest" description="Disordered" evidence="2">
    <location>
        <begin position="409"/>
        <end position="457"/>
    </location>
</feature>
<proteinExistence type="predicted"/>
<dbReference type="EnsemblMetazoa" id="XM_019909990.1">
    <property type="protein sequence ID" value="XP_019765549.1"/>
    <property type="gene ID" value="LOC109541206"/>
</dbReference>
<evidence type="ECO:0000313" key="4">
    <source>
        <dbReference type="Proteomes" id="UP000019118"/>
    </source>
</evidence>
<evidence type="ECO:0000256" key="2">
    <source>
        <dbReference type="SAM" id="MobiDB-lite"/>
    </source>
</evidence>
<evidence type="ECO:0000313" key="3">
    <source>
        <dbReference type="EnsemblMetazoa" id="XP_019765549.1"/>
    </source>
</evidence>
<keyword evidence="4" id="KW-1185">Reference proteome</keyword>